<feature type="domain" description="D-isomer specific 2-hydroxyacid dehydrogenase catalytic" evidence="4">
    <location>
        <begin position="44"/>
        <end position="351"/>
    </location>
</feature>
<accession>L8HFU3</accession>
<dbReference type="InterPro" id="IPR006140">
    <property type="entry name" value="D-isomer_DH_NAD-bd"/>
</dbReference>
<dbReference type="STRING" id="1257118.L8HFU3"/>
<organism evidence="6 7">
    <name type="scientific">Acanthamoeba castellanii (strain ATCC 30010 / Neff)</name>
    <dbReference type="NCBI Taxonomy" id="1257118"/>
    <lineage>
        <taxon>Eukaryota</taxon>
        <taxon>Amoebozoa</taxon>
        <taxon>Discosea</taxon>
        <taxon>Longamoebia</taxon>
        <taxon>Centramoebida</taxon>
        <taxon>Acanthamoebidae</taxon>
        <taxon>Acanthamoeba</taxon>
    </lineage>
</organism>
<dbReference type="Pfam" id="PF02826">
    <property type="entry name" value="2-Hacid_dh_C"/>
    <property type="match status" value="1"/>
</dbReference>
<dbReference type="SUPFAM" id="SSF52283">
    <property type="entry name" value="Formate/glycerate dehydrogenase catalytic domain-like"/>
    <property type="match status" value="1"/>
</dbReference>
<dbReference type="InterPro" id="IPR006139">
    <property type="entry name" value="D-isomer_2_OHA_DH_cat_dom"/>
</dbReference>
<dbReference type="InterPro" id="IPR050223">
    <property type="entry name" value="D-isomer_2-hydroxyacid_DH"/>
</dbReference>
<dbReference type="FunFam" id="3.40.50.720:FF:000026">
    <property type="entry name" value="Glyoxylate/hydroxypyruvate reductase B"/>
    <property type="match status" value="1"/>
</dbReference>
<reference evidence="6 7" key="1">
    <citation type="journal article" date="2013" name="Genome Biol.">
        <title>Genome of Acanthamoeba castellanii highlights extensive lateral gene transfer and early evolution of tyrosine kinase signaling.</title>
        <authorList>
            <person name="Clarke M."/>
            <person name="Lohan A.J."/>
            <person name="Liu B."/>
            <person name="Lagkouvardos I."/>
            <person name="Roy S."/>
            <person name="Zafar N."/>
            <person name="Bertelli C."/>
            <person name="Schilde C."/>
            <person name="Kianianmomeni A."/>
            <person name="Burglin T.R."/>
            <person name="Frech C."/>
            <person name="Turcotte B."/>
            <person name="Kopec K.O."/>
            <person name="Synnott J.M."/>
            <person name="Choo C."/>
            <person name="Paponov I."/>
            <person name="Finkler A."/>
            <person name="Soon Heng Tan C."/>
            <person name="Hutchins A.P."/>
            <person name="Weinmeier T."/>
            <person name="Rattei T."/>
            <person name="Chu J.S."/>
            <person name="Gimenez G."/>
            <person name="Irimia M."/>
            <person name="Rigden D.J."/>
            <person name="Fitzpatrick D.A."/>
            <person name="Lorenzo-Morales J."/>
            <person name="Bateman A."/>
            <person name="Chiu C.H."/>
            <person name="Tang P."/>
            <person name="Hegemann P."/>
            <person name="Fromm H."/>
            <person name="Raoult D."/>
            <person name="Greub G."/>
            <person name="Miranda-Saavedra D."/>
            <person name="Chen N."/>
            <person name="Nash P."/>
            <person name="Ginger M.L."/>
            <person name="Horn M."/>
            <person name="Schaap P."/>
            <person name="Caler L."/>
            <person name="Loftus B."/>
        </authorList>
    </citation>
    <scope>NUCLEOTIDE SEQUENCE [LARGE SCALE GENOMIC DNA]</scope>
    <source>
        <strain evidence="6 7">Neff</strain>
    </source>
</reference>
<dbReference type="SUPFAM" id="SSF51735">
    <property type="entry name" value="NAD(P)-binding Rossmann-fold domains"/>
    <property type="match status" value="1"/>
</dbReference>
<dbReference type="Pfam" id="PF00389">
    <property type="entry name" value="2-Hacid_dh"/>
    <property type="match status" value="1"/>
</dbReference>
<feature type="domain" description="D-isomer specific 2-hydroxyacid dehydrogenase NAD-binding" evidence="5">
    <location>
        <begin position="153"/>
        <end position="320"/>
    </location>
</feature>
<dbReference type="EMBL" id="KB007840">
    <property type="protein sequence ID" value="ELR24020.1"/>
    <property type="molecule type" value="Genomic_DNA"/>
</dbReference>
<proteinExistence type="inferred from homology"/>
<evidence type="ECO:0000256" key="1">
    <source>
        <dbReference type="ARBA" id="ARBA00005854"/>
    </source>
</evidence>
<dbReference type="GO" id="GO:0030267">
    <property type="term" value="F:glyoxylate reductase (NADPH) activity"/>
    <property type="evidence" value="ECO:0007669"/>
    <property type="project" value="TreeGrafter"/>
</dbReference>
<name>L8HFU3_ACACF</name>
<dbReference type="GeneID" id="14925020"/>
<evidence type="ECO:0000256" key="3">
    <source>
        <dbReference type="RuleBase" id="RU003719"/>
    </source>
</evidence>
<protein>
    <submittedName>
        <fullName evidence="6">Erythronate4-phosphate dehydrogenase domain containing protein</fullName>
    </submittedName>
</protein>
<sequence length="353" mass="37177">MKTRASSTTRAWWAAARPAGPSQGMPSMARRFYGGAAAATAAKVVVTRALPDSTLEALRAGGCAWEGRYWSEPETAIPRSTLLSWLSPDTLGLYCLLTDKVDGEVLDRAPNLRVVSSMSVGVDHIDLAACKARGVHVGHTPGVLTDSTADLAVALTFATVRKIVPGVAAVKNGEWKTWSPFWMASPFDVSGSTVGVVGLGRIGAAFAKRMAHGFGCKILYSGSRPKPEEAEPLGATYVPLDELLQRSDIVSVHCPLTPETRSAVFINTSRGPVVDQEALYDALASNTIAAAGLDVTDPEPLPTSSPLLGLPNLVVVPHIASATYPTRMKMAMMAADNLVAGVQGKTLPFAVKL</sequence>
<dbReference type="CDD" id="cd05301">
    <property type="entry name" value="GDH"/>
    <property type="match status" value="1"/>
</dbReference>
<dbReference type="GO" id="GO:0016618">
    <property type="term" value="F:hydroxypyruvate reductase [NAD(P)H] activity"/>
    <property type="evidence" value="ECO:0007669"/>
    <property type="project" value="TreeGrafter"/>
</dbReference>
<keyword evidence="2 3" id="KW-0560">Oxidoreductase</keyword>
<evidence type="ECO:0000313" key="7">
    <source>
        <dbReference type="Proteomes" id="UP000011083"/>
    </source>
</evidence>
<dbReference type="GO" id="GO:0005829">
    <property type="term" value="C:cytosol"/>
    <property type="evidence" value="ECO:0007669"/>
    <property type="project" value="TreeGrafter"/>
</dbReference>
<keyword evidence="7" id="KW-1185">Reference proteome</keyword>
<dbReference type="InterPro" id="IPR036291">
    <property type="entry name" value="NAD(P)-bd_dom_sf"/>
</dbReference>
<dbReference type="GO" id="GO:0051287">
    <property type="term" value="F:NAD binding"/>
    <property type="evidence" value="ECO:0007669"/>
    <property type="project" value="InterPro"/>
</dbReference>
<comment type="similarity">
    <text evidence="1 3">Belongs to the D-isomer specific 2-hydroxyacid dehydrogenase family.</text>
</comment>
<dbReference type="OMA" id="PHIAWAY"/>
<dbReference type="KEGG" id="acan:ACA1_144110"/>
<dbReference type="Proteomes" id="UP000011083">
    <property type="component" value="Unassembled WGS sequence"/>
</dbReference>
<dbReference type="PANTHER" id="PTHR10996">
    <property type="entry name" value="2-HYDROXYACID DEHYDROGENASE-RELATED"/>
    <property type="match status" value="1"/>
</dbReference>
<evidence type="ECO:0000256" key="2">
    <source>
        <dbReference type="ARBA" id="ARBA00023002"/>
    </source>
</evidence>
<dbReference type="OrthoDB" id="28764at2759"/>
<evidence type="ECO:0000313" key="6">
    <source>
        <dbReference type="EMBL" id="ELR24020.1"/>
    </source>
</evidence>
<gene>
    <name evidence="6" type="ORF">ACA1_144110</name>
</gene>
<dbReference type="PANTHER" id="PTHR10996:SF257">
    <property type="entry name" value="GLYOXYLATE REDUCTASE 1"/>
    <property type="match status" value="1"/>
</dbReference>
<dbReference type="RefSeq" id="XP_004353548.1">
    <property type="nucleotide sequence ID" value="XM_004353496.1"/>
</dbReference>
<dbReference type="Gene3D" id="3.40.50.720">
    <property type="entry name" value="NAD(P)-binding Rossmann-like Domain"/>
    <property type="match status" value="2"/>
</dbReference>
<dbReference type="VEuPathDB" id="AmoebaDB:ACA1_144110"/>
<dbReference type="AlphaFoldDB" id="L8HFU3"/>
<evidence type="ECO:0000259" key="5">
    <source>
        <dbReference type="Pfam" id="PF02826"/>
    </source>
</evidence>
<evidence type="ECO:0000259" key="4">
    <source>
        <dbReference type="Pfam" id="PF00389"/>
    </source>
</evidence>